<keyword evidence="1" id="KW-0472">Membrane</keyword>
<sequence>MADEEIVRGLGVVRMCQLVATTIVLYDHAITFGQEVEYIWSKQWSASKILFILNRYLGELVLIAEGILFITSYQSNLVSNVFFRFQGYFNAFLICIGGAVMSLRVVAMHEASKKILTLVCALLIGELISMVTVLSLSFRTTTALQLSQVHACIRTGVPHYYWTFYLFPMVLETVLFGLALSVAFKHIRERGLLTGESVLDVLFRDSIYYFIVIECAFSANAATAFYVTRHSMYNKGVFHVPWLQIPQGVSISITILVVSRLILNLQHVYYLPIRDHSLVSSIQWRGPSDEADLPESDRLYTLNSPLP</sequence>
<feature type="transmembrane region" description="Helical" evidence="1">
    <location>
        <begin position="207"/>
        <end position="227"/>
    </location>
</feature>
<evidence type="ECO:0000259" key="2">
    <source>
        <dbReference type="Pfam" id="PF20151"/>
    </source>
</evidence>
<accession>A0A2H3BS80</accession>
<keyword evidence="1" id="KW-1133">Transmembrane helix</keyword>
<feature type="transmembrane region" description="Helical" evidence="1">
    <location>
        <begin position="164"/>
        <end position="187"/>
    </location>
</feature>
<keyword evidence="4" id="KW-1185">Reference proteome</keyword>
<dbReference type="EMBL" id="KZ293428">
    <property type="protein sequence ID" value="PBK69832.1"/>
    <property type="molecule type" value="Genomic_DNA"/>
</dbReference>
<evidence type="ECO:0000256" key="1">
    <source>
        <dbReference type="SAM" id="Phobius"/>
    </source>
</evidence>
<protein>
    <recommendedName>
        <fullName evidence="2">DUF6533 domain-containing protein</fullName>
    </recommendedName>
</protein>
<evidence type="ECO:0000313" key="3">
    <source>
        <dbReference type="EMBL" id="PBK69832.1"/>
    </source>
</evidence>
<feature type="transmembrane region" description="Helical" evidence="1">
    <location>
        <begin position="247"/>
        <end position="265"/>
    </location>
</feature>
<keyword evidence="1" id="KW-0812">Transmembrane</keyword>
<dbReference type="Proteomes" id="UP000218334">
    <property type="component" value="Unassembled WGS sequence"/>
</dbReference>
<feature type="domain" description="DUF6533" evidence="2">
    <location>
        <begin position="16"/>
        <end position="58"/>
    </location>
</feature>
<reference evidence="4" key="1">
    <citation type="journal article" date="2017" name="Nat. Ecol. Evol.">
        <title>Genome expansion and lineage-specific genetic innovations in the forest pathogenic fungi Armillaria.</title>
        <authorList>
            <person name="Sipos G."/>
            <person name="Prasanna A.N."/>
            <person name="Walter M.C."/>
            <person name="O'Connor E."/>
            <person name="Balint B."/>
            <person name="Krizsan K."/>
            <person name="Kiss B."/>
            <person name="Hess J."/>
            <person name="Varga T."/>
            <person name="Slot J."/>
            <person name="Riley R."/>
            <person name="Boka B."/>
            <person name="Rigling D."/>
            <person name="Barry K."/>
            <person name="Lee J."/>
            <person name="Mihaltcheva S."/>
            <person name="LaButti K."/>
            <person name="Lipzen A."/>
            <person name="Waldron R."/>
            <person name="Moloney N.M."/>
            <person name="Sperisen C."/>
            <person name="Kredics L."/>
            <person name="Vagvoelgyi C."/>
            <person name="Patrignani A."/>
            <person name="Fitzpatrick D."/>
            <person name="Nagy I."/>
            <person name="Doyle S."/>
            <person name="Anderson J.B."/>
            <person name="Grigoriev I.V."/>
            <person name="Gueldener U."/>
            <person name="Muensterkoetter M."/>
            <person name="Nagy L.G."/>
        </authorList>
    </citation>
    <scope>NUCLEOTIDE SEQUENCE [LARGE SCALE GENOMIC DNA]</scope>
    <source>
        <strain evidence="4">28-4</strain>
    </source>
</reference>
<dbReference type="AlphaFoldDB" id="A0A2H3BS80"/>
<evidence type="ECO:0000313" key="4">
    <source>
        <dbReference type="Proteomes" id="UP000218334"/>
    </source>
</evidence>
<gene>
    <name evidence="3" type="ORF">ARMSODRAFT_956632</name>
</gene>
<dbReference type="InterPro" id="IPR045340">
    <property type="entry name" value="DUF6533"/>
</dbReference>
<dbReference type="Pfam" id="PF20151">
    <property type="entry name" value="DUF6533"/>
    <property type="match status" value="1"/>
</dbReference>
<proteinExistence type="predicted"/>
<feature type="transmembrane region" description="Helical" evidence="1">
    <location>
        <begin position="85"/>
        <end position="103"/>
    </location>
</feature>
<feature type="transmembrane region" description="Helical" evidence="1">
    <location>
        <begin position="115"/>
        <end position="138"/>
    </location>
</feature>
<organism evidence="3 4">
    <name type="scientific">Armillaria solidipes</name>
    <dbReference type="NCBI Taxonomy" id="1076256"/>
    <lineage>
        <taxon>Eukaryota</taxon>
        <taxon>Fungi</taxon>
        <taxon>Dikarya</taxon>
        <taxon>Basidiomycota</taxon>
        <taxon>Agaricomycotina</taxon>
        <taxon>Agaricomycetes</taxon>
        <taxon>Agaricomycetidae</taxon>
        <taxon>Agaricales</taxon>
        <taxon>Marasmiineae</taxon>
        <taxon>Physalacriaceae</taxon>
        <taxon>Armillaria</taxon>
    </lineage>
</organism>
<feature type="transmembrane region" description="Helical" evidence="1">
    <location>
        <begin position="56"/>
        <end position="73"/>
    </location>
</feature>
<name>A0A2H3BS80_9AGAR</name>